<dbReference type="Proteomes" id="UP000019678">
    <property type="component" value="Unassembled WGS sequence"/>
</dbReference>
<accession>A0A017SU40</accession>
<evidence type="ECO:0000313" key="2">
    <source>
        <dbReference type="EMBL" id="EYF00498.1"/>
    </source>
</evidence>
<evidence type="ECO:0000313" key="3">
    <source>
        <dbReference type="Proteomes" id="UP000019678"/>
    </source>
</evidence>
<feature type="domain" description="Glycosyl transferase family 1" evidence="1">
    <location>
        <begin position="203"/>
        <end position="370"/>
    </location>
</feature>
<proteinExistence type="predicted"/>
<dbReference type="SUPFAM" id="SSF53756">
    <property type="entry name" value="UDP-Glycosyltransferase/glycogen phosphorylase"/>
    <property type="match status" value="1"/>
</dbReference>
<sequence>MFVVTNANEIEETFRIRISPADLAEGGEYARSFPETGGRVEVHSTEAPDRSKLYYIPMGNPTVTRLATMATDIIRRHDCKVIFSYYLEPYGMAAHLASAWTGVPYVFKHAGSDLNRLLPLDDLKTAYLEVLGRANRIISRGPSRRQLLSLGLDEERLDSRVAFGLPEHYFRPEGPRMDINAFLAELSETQTEEERAAGRYAPIDDRLPTIGIYGKLGVYKGTFDLVNAMARVVRSGKPFNLVAVSHGWQEKAFWRYVAEAGIGQYIRMLPFIPHWNIPSFIRACTAVTFLERDFPIASHTPTIPSEIIQTGCCALVSEEVIRKQMFRLQVRDRQNLIVVPDPKDHDALAARLRFAVESPERAAQIGRRGFEDLGGGHGYKAYVDGLESLLTEVSAEAPATRSLGSAPAPRKEPTPLELVGALFPSTYGALRPELRPAVEAAVSPVDRTSGERAAIAGRVGGALESALAEAAPGEPSAPLELCRYERKLHAWSGMSSTSGEKRATREVRFTATELASLAPVIRGEWEIAGFACDVEAIVSALERKEQVSVSREGVKIFFRRGSMPLRLNEATETLIRLVDETAGTETTESLFDLLAQIFEVPAEGRAHLSSSCLSVLEGLYWEGFLDFEPTPGRDQQTAA</sequence>
<keyword evidence="3" id="KW-1185">Reference proteome</keyword>
<organism evidence="2 3">
    <name type="scientific">Chondromyces apiculatus DSM 436</name>
    <dbReference type="NCBI Taxonomy" id="1192034"/>
    <lineage>
        <taxon>Bacteria</taxon>
        <taxon>Pseudomonadati</taxon>
        <taxon>Myxococcota</taxon>
        <taxon>Polyangia</taxon>
        <taxon>Polyangiales</taxon>
        <taxon>Polyangiaceae</taxon>
        <taxon>Chondromyces</taxon>
    </lineage>
</organism>
<dbReference type="STRING" id="1192034.CAP_0532"/>
<dbReference type="Gene3D" id="3.40.50.2000">
    <property type="entry name" value="Glycogen Phosphorylase B"/>
    <property type="match status" value="2"/>
</dbReference>
<dbReference type="AlphaFoldDB" id="A0A017SU40"/>
<name>A0A017SU40_9BACT</name>
<dbReference type="Pfam" id="PF00534">
    <property type="entry name" value="Glycos_transf_1"/>
    <property type="match status" value="1"/>
</dbReference>
<dbReference type="eggNOG" id="ENOG5033X7N">
    <property type="taxonomic scope" value="Bacteria"/>
</dbReference>
<dbReference type="EMBL" id="ASRX01000108">
    <property type="protein sequence ID" value="EYF00498.1"/>
    <property type="molecule type" value="Genomic_DNA"/>
</dbReference>
<reference evidence="2 3" key="1">
    <citation type="submission" date="2013-05" db="EMBL/GenBank/DDBJ databases">
        <title>Genome assembly of Chondromyces apiculatus DSM 436.</title>
        <authorList>
            <person name="Sharma G."/>
            <person name="Khatri I."/>
            <person name="Kaur C."/>
            <person name="Mayilraj S."/>
            <person name="Subramanian S."/>
        </authorList>
    </citation>
    <scope>NUCLEOTIDE SEQUENCE [LARGE SCALE GENOMIC DNA]</scope>
    <source>
        <strain evidence="2 3">DSM 436</strain>
    </source>
</reference>
<gene>
    <name evidence="2" type="ORF">CAP_0532</name>
</gene>
<dbReference type="GO" id="GO:0016757">
    <property type="term" value="F:glycosyltransferase activity"/>
    <property type="evidence" value="ECO:0007669"/>
    <property type="project" value="InterPro"/>
</dbReference>
<dbReference type="InterPro" id="IPR001296">
    <property type="entry name" value="Glyco_trans_1"/>
</dbReference>
<protein>
    <recommendedName>
        <fullName evidence="1">Glycosyl transferase family 1 domain-containing protein</fullName>
    </recommendedName>
</protein>
<evidence type="ECO:0000259" key="1">
    <source>
        <dbReference type="Pfam" id="PF00534"/>
    </source>
</evidence>
<comment type="caution">
    <text evidence="2">The sequence shown here is derived from an EMBL/GenBank/DDBJ whole genome shotgun (WGS) entry which is preliminary data.</text>
</comment>